<dbReference type="AlphaFoldDB" id="A0A7I4BLA2"/>
<dbReference type="Gramene" id="Pp3c19_21420V3.1">
    <property type="protein sequence ID" value="Pp3c19_21420V3.1"/>
    <property type="gene ID" value="Pp3c19_21420"/>
</dbReference>
<dbReference type="EnsemblPlants" id="Pp3c19_21420V3.1">
    <property type="protein sequence ID" value="Pp3c19_21420V3.1"/>
    <property type="gene ID" value="Pp3c19_21420"/>
</dbReference>
<evidence type="ECO:0000313" key="2">
    <source>
        <dbReference type="Proteomes" id="UP000006727"/>
    </source>
</evidence>
<reference evidence="1 2" key="1">
    <citation type="journal article" date="2008" name="Science">
        <title>The Physcomitrella genome reveals evolutionary insights into the conquest of land by plants.</title>
        <authorList>
            <person name="Rensing S."/>
            <person name="Lang D."/>
            <person name="Zimmer A."/>
            <person name="Terry A."/>
            <person name="Salamov A."/>
            <person name="Shapiro H."/>
            <person name="Nishiyama T."/>
            <person name="Perroud P.-F."/>
            <person name="Lindquist E."/>
            <person name="Kamisugi Y."/>
            <person name="Tanahashi T."/>
            <person name="Sakakibara K."/>
            <person name="Fujita T."/>
            <person name="Oishi K."/>
            <person name="Shin-I T."/>
            <person name="Kuroki Y."/>
            <person name="Toyoda A."/>
            <person name="Suzuki Y."/>
            <person name="Hashimoto A."/>
            <person name="Yamaguchi K."/>
            <person name="Sugano A."/>
            <person name="Kohara Y."/>
            <person name="Fujiyama A."/>
            <person name="Anterola A."/>
            <person name="Aoki S."/>
            <person name="Ashton N."/>
            <person name="Barbazuk W.B."/>
            <person name="Barker E."/>
            <person name="Bennetzen J."/>
            <person name="Bezanilla M."/>
            <person name="Blankenship R."/>
            <person name="Cho S.H."/>
            <person name="Dutcher S."/>
            <person name="Estelle M."/>
            <person name="Fawcett J.A."/>
            <person name="Gundlach H."/>
            <person name="Hanada K."/>
            <person name="Heyl A."/>
            <person name="Hicks K.A."/>
            <person name="Hugh J."/>
            <person name="Lohr M."/>
            <person name="Mayer K."/>
            <person name="Melkozernov A."/>
            <person name="Murata T."/>
            <person name="Nelson D."/>
            <person name="Pils B."/>
            <person name="Prigge M."/>
            <person name="Reiss B."/>
            <person name="Renner T."/>
            <person name="Rombauts S."/>
            <person name="Rushton P."/>
            <person name="Sanderfoot A."/>
            <person name="Schween G."/>
            <person name="Shiu S.-H."/>
            <person name="Stueber K."/>
            <person name="Theodoulou F.L."/>
            <person name="Tu H."/>
            <person name="Van de Peer Y."/>
            <person name="Verrier P.J."/>
            <person name="Waters E."/>
            <person name="Wood A."/>
            <person name="Yang L."/>
            <person name="Cove D."/>
            <person name="Cuming A."/>
            <person name="Hasebe M."/>
            <person name="Lucas S."/>
            <person name="Mishler D.B."/>
            <person name="Reski R."/>
            <person name="Grigoriev I."/>
            <person name="Quatrano R.S."/>
            <person name="Boore J.L."/>
        </authorList>
    </citation>
    <scope>NUCLEOTIDE SEQUENCE [LARGE SCALE GENOMIC DNA]</scope>
    <source>
        <strain evidence="1 2">cv. Gransden 2004</strain>
    </source>
</reference>
<accession>A0A7I4BLA2</accession>
<reference evidence="1 2" key="2">
    <citation type="journal article" date="2018" name="Plant J.">
        <title>The Physcomitrella patens chromosome-scale assembly reveals moss genome structure and evolution.</title>
        <authorList>
            <person name="Lang D."/>
            <person name="Ullrich K.K."/>
            <person name="Murat F."/>
            <person name="Fuchs J."/>
            <person name="Jenkins J."/>
            <person name="Haas F.B."/>
            <person name="Piednoel M."/>
            <person name="Gundlach H."/>
            <person name="Van Bel M."/>
            <person name="Meyberg R."/>
            <person name="Vives C."/>
            <person name="Morata J."/>
            <person name="Symeonidi A."/>
            <person name="Hiss M."/>
            <person name="Muchero W."/>
            <person name="Kamisugi Y."/>
            <person name="Saleh O."/>
            <person name="Blanc G."/>
            <person name="Decker E.L."/>
            <person name="van Gessel N."/>
            <person name="Grimwood J."/>
            <person name="Hayes R.D."/>
            <person name="Graham S.W."/>
            <person name="Gunter L.E."/>
            <person name="McDaniel S.F."/>
            <person name="Hoernstein S.N.W."/>
            <person name="Larsson A."/>
            <person name="Li F.W."/>
            <person name="Perroud P.F."/>
            <person name="Phillips J."/>
            <person name="Ranjan P."/>
            <person name="Rokshar D.S."/>
            <person name="Rothfels C.J."/>
            <person name="Schneider L."/>
            <person name="Shu S."/>
            <person name="Stevenson D.W."/>
            <person name="Thummler F."/>
            <person name="Tillich M."/>
            <person name="Villarreal Aguilar J.C."/>
            <person name="Widiez T."/>
            <person name="Wong G.K."/>
            <person name="Wymore A."/>
            <person name="Zhang Y."/>
            <person name="Zimmer A.D."/>
            <person name="Quatrano R.S."/>
            <person name="Mayer K.F.X."/>
            <person name="Goodstein D."/>
            <person name="Casacuberta J.M."/>
            <person name="Vandepoele K."/>
            <person name="Reski R."/>
            <person name="Cuming A.C."/>
            <person name="Tuskan G.A."/>
            <person name="Maumus F."/>
            <person name="Salse J."/>
            <person name="Schmutz J."/>
            <person name="Rensing S.A."/>
        </authorList>
    </citation>
    <scope>NUCLEOTIDE SEQUENCE [LARGE SCALE GENOMIC DNA]</scope>
    <source>
        <strain evidence="1 2">cv. Gransden 2004</strain>
    </source>
</reference>
<dbReference type="EMBL" id="ABEU02000019">
    <property type="status" value="NOT_ANNOTATED_CDS"/>
    <property type="molecule type" value="Genomic_DNA"/>
</dbReference>
<organism evidence="1 2">
    <name type="scientific">Physcomitrium patens</name>
    <name type="common">Spreading-leaved earth moss</name>
    <name type="synonym">Physcomitrella patens</name>
    <dbReference type="NCBI Taxonomy" id="3218"/>
    <lineage>
        <taxon>Eukaryota</taxon>
        <taxon>Viridiplantae</taxon>
        <taxon>Streptophyta</taxon>
        <taxon>Embryophyta</taxon>
        <taxon>Bryophyta</taxon>
        <taxon>Bryophytina</taxon>
        <taxon>Bryopsida</taxon>
        <taxon>Funariidae</taxon>
        <taxon>Funariales</taxon>
        <taxon>Funariaceae</taxon>
        <taxon>Physcomitrium</taxon>
    </lineage>
</organism>
<keyword evidence="2" id="KW-1185">Reference proteome</keyword>
<sequence>MADCAKGYFCNLSTTQGCPKGCELVHSIVWSKISSKLSPTMNSNLTNSFSKDETNHVDGYNYKVFAKTSARRVHPMLNDIIRPHQTGFLKGRSIIDNIFLAFKTMEWAIESAQPMVMLLLDFEKAYNRYGSNGPLYIDAWSSMGLNELISDPFKLSHLVRQGCLLPSFLYLFIADCIGYLIESDKRDQEFADDTNFYLAGTRENLDKTKEVVSIFSLAAGSQIKWDKSHAKWISNEQRSFGWGEDFEATLKNLKKKLSFWTTTKLSSANRILIANQVRLALVRYIALCWNLSHRTIKK</sequence>
<dbReference type="PROSITE" id="PS51257">
    <property type="entry name" value="PROKAR_LIPOPROTEIN"/>
    <property type="match status" value="1"/>
</dbReference>
<dbReference type="PANTHER" id="PTHR19446">
    <property type="entry name" value="REVERSE TRANSCRIPTASES"/>
    <property type="match status" value="1"/>
</dbReference>
<proteinExistence type="predicted"/>
<dbReference type="Proteomes" id="UP000006727">
    <property type="component" value="Chromosome 19"/>
</dbReference>
<dbReference type="InParanoid" id="A0A7I4BLA2"/>
<reference evidence="1" key="3">
    <citation type="submission" date="2020-12" db="UniProtKB">
        <authorList>
            <consortium name="EnsemblPlants"/>
        </authorList>
    </citation>
    <scope>IDENTIFICATION</scope>
</reference>
<evidence type="ECO:0008006" key="3">
    <source>
        <dbReference type="Google" id="ProtNLM"/>
    </source>
</evidence>
<protein>
    <recommendedName>
        <fullName evidence="3">Reverse transcriptase domain-containing protein</fullName>
    </recommendedName>
</protein>
<name>A0A7I4BLA2_PHYPA</name>
<evidence type="ECO:0000313" key="1">
    <source>
        <dbReference type="EnsemblPlants" id="Pp3c19_21420V3.1"/>
    </source>
</evidence>